<reference evidence="1 2" key="1">
    <citation type="journal article" date="2014" name="Int. J. Syst. Evol. Microbiol.">
        <title>Sneathiella chungangensis sp. nov., isolated from a marine sand, and emended description of the genus Sneathiella.</title>
        <authorList>
            <person name="Siamphan C."/>
            <person name="Kim H."/>
            <person name="Lee J.S."/>
            <person name="Kim W."/>
        </authorList>
    </citation>
    <scope>NUCLEOTIDE SEQUENCE [LARGE SCALE GENOMIC DNA]</scope>
    <source>
        <strain evidence="1 2">KCTC 32476</strain>
    </source>
</reference>
<gene>
    <name evidence="1" type="ORF">GQF03_05645</name>
</gene>
<sequence>MRPILILGGYGNFGKRISTSLAAAGYPVVIAGRNKVLADLHLKTLPGQGHGAAAFDVYRDLKLHLAKLKPSAAINTCGPFQLADYSIAETCIDEAIPYIDLSDGRDFVCGISELDQSAKDAGIPVISGASTVPGLSSAVLKEFGPEFSQITSMKFGISPGQKAERGLATTKGILSYVGKALRPYSSVKPRVFGWQDLYLQRYPEIGNRWMANCDIPDLDLLPKAYRVDRIQFSAGLELTPLHLGLWMMSWLVRLGIPIDLPRLSGPLLKISNWFNYFGSADGGMHILLDGYDHDGKSRHLGWFIVAKNGDGPQIPTIPAIILAKKIAKGEYPIVGAMPCVGLVSLPEYLEELSAFEVSTHLE</sequence>
<dbReference type="Gene3D" id="3.40.50.720">
    <property type="entry name" value="NAD(P)-binding Rossmann-like Domain"/>
    <property type="match status" value="1"/>
</dbReference>
<dbReference type="Proteomes" id="UP000445696">
    <property type="component" value="Unassembled WGS sequence"/>
</dbReference>
<proteinExistence type="predicted"/>
<dbReference type="InterPro" id="IPR036291">
    <property type="entry name" value="NAD(P)-bd_dom_sf"/>
</dbReference>
<dbReference type="EMBL" id="WTVA01000002">
    <property type="protein sequence ID" value="MZR21808.1"/>
    <property type="molecule type" value="Genomic_DNA"/>
</dbReference>
<dbReference type="SUPFAM" id="SSF51735">
    <property type="entry name" value="NAD(P)-binding Rossmann-fold domains"/>
    <property type="match status" value="1"/>
</dbReference>
<dbReference type="PANTHER" id="PTHR43796">
    <property type="entry name" value="CARBOXYNORSPERMIDINE SYNTHASE"/>
    <property type="match status" value="1"/>
</dbReference>
<keyword evidence="2" id="KW-1185">Reference proteome</keyword>
<accession>A0A845MCU2</accession>
<protein>
    <submittedName>
        <fullName evidence="1">Saccharopine dehydrogenase</fullName>
    </submittedName>
</protein>
<dbReference type="RefSeq" id="WP_161338244.1">
    <property type="nucleotide sequence ID" value="NZ_JBHSDG010000001.1"/>
</dbReference>
<name>A0A845MCU2_9PROT</name>
<dbReference type="AlphaFoldDB" id="A0A845MCU2"/>
<dbReference type="PANTHER" id="PTHR43796:SF2">
    <property type="entry name" value="CARBOXYNORSPERMIDINE SYNTHASE"/>
    <property type="match status" value="1"/>
</dbReference>
<evidence type="ECO:0000313" key="1">
    <source>
        <dbReference type="EMBL" id="MZR21808.1"/>
    </source>
</evidence>
<organism evidence="1 2">
    <name type="scientific">Sneathiella chungangensis</name>
    <dbReference type="NCBI Taxonomy" id="1418234"/>
    <lineage>
        <taxon>Bacteria</taxon>
        <taxon>Pseudomonadati</taxon>
        <taxon>Pseudomonadota</taxon>
        <taxon>Alphaproteobacteria</taxon>
        <taxon>Sneathiellales</taxon>
        <taxon>Sneathiellaceae</taxon>
        <taxon>Sneathiella</taxon>
    </lineage>
</organism>
<dbReference type="OrthoDB" id="528778at2"/>
<comment type="caution">
    <text evidence="1">The sequence shown here is derived from an EMBL/GenBank/DDBJ whole genome shotgun (WGS) entry which is preliminary data.</text>
</comment>
<evidence type="ECO:0000313" key="2">
    <source>
        <dbReference type="Proteomes" id="UP000445696"/>
    </source>
</evidence>